<gene>
    <name evidence="3" type="ORF">NCTC10465_02430</name>
</gene>
<name>A0A378QXH0_FAUOS</name>
<dbReference type="RefSeq" id="WP_062335187.1">
    <property type="nucleotide sequence ID" value="NZ_CP014237.1"/>
</dbReference>
<accession>A0A378QXH0</accession>
<dbReference type="EMBL" id="UGPY01000005">
    <property type="protein sequence ID" value="STZ04974.1"/>
    <property type="molecule type" value="Genomic_DNA"/>
</dbReference>
<dbReference type="Proteomes" id="UP000255230">
    <property type="component" value="Unassembled WGS sequence"/>
</dbReference>
<dbReference type="PANTHER" id="PTHR21064">
    <property type="entry name" value="AMINOGLYCOSIDE PHOSPHOTRANSFERASE DOMAIN-CONTAINING PROTEIN-RELATED"/>
    <property type="match status" value="1"/>
</dbReference>
<dbReference type="Gene3D" id="3.30.200.70">
    <property type="match status" value="1"/>
</dbReference>
<dbReference type="InterPro" id="IPR011009">
    <property type="entry name" value="Kinase-like_dom_sf"/>
</dbReference>
<keyword evidence="4" id="KW-1185">Reference proteome</keyword>
<dbReference type="KEGG" id="mos:AXE82_11605"/>
<organism evidence="3 4">
    <name type="scientific">Faucicola osloensis</name>
    <name type="common">Moraxella osloensis</name>
    <dbReference type="NCBI Taxonomy" id="34062"/>
    <lineage>
        <taxon>Bacteria</taxon>
        <taxon>Pseudomonadati</taxon>
        <taxon>Pseudomonadota</taxon>
        <taxon>Gammaproteobacteria</taxon>
        <taxon>Moraxellales</taxon>
        <taxon>Moraxellaceae</taxon>
        <taxon>Faucicola</taxon>
    </lineage>
</organism>
<keyword evidence="3" id="KW-0723">Serine/threonine-protein kinase</keyword>
<evidence type="ECO:0000256" key="1">
    <source>
        <dbReference type="ARBA" id="ARBA00038240"/>
    </source>
</evidence>
<evidence type="ECO:0000313" key="4">
    <source>
        <dbReference type="Proteomes" id="UP000255230"/>
    </source>
</evidence>
<keyword evidence="3" id="KW-0808">Transferase</keyword>
<reference evidence="3 4" key="1">
    <citation type="submission" date="2018-06" db="EMBL/GenBank/DDBJ databases">
        <authorList>
            <consortium name="Pathogen Informatics"/>
            <person name="Doyle S."/>
        </authorList>
    </citation>
    <scope>NUCLEOTIDE SEQUENCE [LARGE SCALE GENOMIC DNA]</scope>
    <source>
        <strain evidence="3 4">NCTC10465</strain>
    </source>
</reference>
<proteinExistence type="inferred from homology"/>
<dbReference type="GO" id="GO:0004674">
    <property type="term" value="F:protein serine/threonine kinase activity"/>
    <property type="evidence" value="ECO:0007669"/>
    <property type="project" value="UniProtKB-KW"/>
</dbReference>
<evidence type="ECO:0000313" key="3">
    <source>
        <dbReference type="EMBL" id="STZ04974.1"/>
    </source>
</evidence>
<dbReference type="SUPFAM" id="SSF56112">
    <property type="entry name" value="Protein kinase-like (PK-like)"/>
    <property type="match status" value="1"/>
</dbReference>
<dbReference type="InterPro" id="IPR050249">
    <property type="entry name" value="Pseudomonas-type_ThrB"/>
</dbReference>
<comment type="similarity">
    <text evidence="1">Belongs to the pseudomonas-type ThrB family.</text>
</comment>
<dbReference type="Gene3D" id="1.20.1270.170">
    <property type="match status" value="1"/>
</dbReference>
<sequence length="323" mass="37381">MNVSQINIQQVKHNFDNCYELKYQGNIRQLCISENATYKVIASNRSQYVLRLHRPNYHSLIIIQSELAWLLALQQDNIHAPIPIKGKNYDYVQSFKFGDNDVYAVLFHWINGEEPAAADSDLSASFKRLGYMNAKLHEHTKGWIQPSSFVRPIWSHENMLGEDGYWGDWKNGYLLDNQHYPLIKETIEIIKSKLAVYGQNHTNFGLIHADLRLANLLVDQNCTSVIDFDDCGFGWFLHDLASALSFHEHLPEAKLWVNEWLEGYHQVASLTQKDLDMIDTFIIQRRLQLLAWTGSHSYTQTTQDLGADWVDETIKMCKDFVSS</sequence>
<protein>
    <submittedName>
        <fullName evidence="3">Serine/threonine protein kinase</fullName>
    </submittedName>
</protein>
<dbReference type="PANTHER" id="PTHR21064:SF6">
    <property type="entry name" value="AMINOGLYCOSIDE PHOSPHOTRANSFERASE DOMAIN-CONTAINING PROTEIN"/>
    <property type="match status" value="1"/>
</dbReference>
<dbReference type="GeneID" id="35779481"/>
<dbReference type="AlphaFoldDB" id="A0A378QXH0"/>
<feature type="domain" description="Aminoglycoside phosphotransferase" evidence="2">
    <location>
        <begin position="34"/>
        <end position="265"/>
    </location>
</feature>
<dbReference type="Pfam" id="PF01636">
    <property type="entry name" value="APH"/>
    <property type="match status" value="1"/>
</dbReference>
<keyword evidence="3" id="KW-0418">Kinase</keyword>
<dbReference type="InterPro" id="IPR002575">
    <property type="entry name" value="Aminoglycoside_PTrfase"/>
</dbReference>
<evidence type="ECO:0000259" key="2">
    <source>
        <dbReference type="Pfam" id="PF01636"/>
    </source>
</evidence>
<dbReference type="Gene3D" id="1.10.510.10">
    <property type="entry name" value="Transferase(Phosphotransferase) domain 1"/>
    <property type="match status" value="1"/>
</dbReference>
<dbReference type="GO" id="GO:0004413">
    <property type="term" value="F:homoserine kinase activity"/>
    <property type="evidence" value="ECO:0007669"/>
    <property type="project" value="TreeGrafter"/>
</dbReference>
<dbReference type="GO" id="GO:0009088">
    <property type="term" value="P:threonine biosynthetic process"/>
    <property type="evidence" value="ECO:0007669"/>
    <property type="project" value="TreeGrafter"/>
</dbReference>